<dbReference type="InterPro" id="IPR011642">
    <property type="entry name" value="Gate_dom"/>
</dbReference>
<reference evidence="12 13" key="1">
    <citation type="submission" date="2018-06" db="EMBL/GenBank/DDBJ databases">
        <title>Complete Genomes of Monosporascus.</title>
        <authorList>
            <person name="Robinson A.J."/>
            <person name="Natvig D.O."/>
        </authorList>
    </citation>
    <scope>NUCLEOTIDE SEQUENCE [LARGE SCALE GENOMIC DNA]</scope>
    <source>
        <strain evidence="12 13">CBS 110550</strain>
    </source>
</reference>
<dbReference type="Pfam" id="PF07670">
    <property type="entry name" value="Gate"/>
    <property type="match status" value="1"/>
</dbReference>
<evidence type="ECO:0000256" key="2">
    <source>
        <dbReference type="ARBA" id="ARBA00009033"/>
    </source>
</evidence>
<feature type="region of interest" description="Disordered" evidence="7">
    <location>
        <begin position="1"/>
        <end position="62"/>
    </location>
</feature>
<gene>
    <name evidence="12" type="ORF">DL764_008072</name>
</gene>
<evidence type="ECO:0000256" key="5">
    <source>
        <dbReference type="ARBA" id="ARBA00022989"/>
    </source>
</evidence>
<feature type="transmembrane region" description="Helical" evidence="8">
    <location>
        <begin position="441"/>
        <end position="465"/>
    </location>
</feature>
<feature type="domain" description="Concentrative nucleoside transporter N-terminal" evidence="9">
    <location>
        <begin position="197"/>
        <end position="269"/>
    </location>
</feature>
<dbReference type="Proteomes" id="UP000293360">
    <property type="component" value="Unassembled WGS sequence"/>
</dbReference>
<feature type="transmembrane region" description="Helical" evidence="8">
    <location>
        <begin position="311"/>
        <end position="333"/>
    </location>
</feature>
<feature type="domain" description="Concentrative nucleoside transporter C-terminal" evidence="10">
    <location>
        <begin position="382"/>
        <end position="595"/>
    </location>
</feature>
<evidence type="ECO:0000313" key="13">
    <source>
        <dbReference type="Proteomes" id="UP000293360"/>
    </source>
</evidence>
<evidence type="ECO:0000256" key="8">
    <source>
        <dbReference type="SAM" id="Phobius"/>
    </source>
</evidence>
<dbReference type="InterPro" id="IPR011657">
    <property type="entry name" value="CNT_C_dom"/>
</dbReference>
<evidence type="ECO:0000256" key="1">
    <source>
        <dbReference type="ARBA" id="ARBA00004651"/>
    </source>
</evidence>
<feature type="transmembrane region" description="Helical" evidence="8">
    <location>
        <begin position="161"/>
        <end position="181"/>
    </location>
</feature>
<name>A0A4Q4T1F8_9PEZI</name>
<dbReference type="AlphaFoldDB" id="A0A4Q4T1F8"/>
<evidence type="ECO:0000256" key="3">
    <source>
        <dbReference type="ARBA" id="ARBA00022475"/>
    </source>
</evidence>
<comment type="subcellular location">
    <subcellularLocation>
        <location evidence="1">Cell membrane</location>
        <topology evidence="1">Multi-pass membrane protein</topology>
    </subcellularLocation>
</comment>
<protein>
    <recommendedName>
        <fullName evidence="14">Concentrative nucleoside transporter C-terminal domain-containing protein</fullName>
    </recommendedName>
</protein>
<feature type="transmembrane region" description="Helical" evidence="8">
    <location>
        <begin position="115"/>
        <end position="135"/>
    </location>
</feature>
<evidence type="ECO:0000259" key="11">
    <source>
        <dbReference type="Pfam" id="PF07670"/>
    </source>
</evidence>
<accession>A0A4Q4T1F8</accession>
<evidence type="ECO:0000313" key="12">
    <source>
        <dbReference type="EMBL" id="RYO92868.1"/>
    </source>
</evidence>
<sequence>MDEKELSSTTAVDSHRDEISSSPDGGVGNGSDRTTSERGQDLTEKPQDYPAHEKSLDEESGNVGQIAESNGTTFPQFVAIWYLKLRPLVHFLIWALWTIWWAYGLAVYRHRLNWLIPFLLWLAITIRVVTVYIPAKYAMKPVKLVWRHTVFRVYEMIPEKFHKPLAALGTVAVFLLGSMVSPEDHENTRARRAQALFGLVVMIAVMTLTSRNWRMIPWHTVIGGMLTQFVVALFVLRTQAGYDIFNFISFLARTLLGFANEGVIFLTDDTVPQLPWFFTGVIPAIIFFVSLVSLCYYLGLIQWFVKKFAVFFFWTLRVSGAEAVVASATPFIGQGESAMLIKPFVPHLTQAEIHQVMTCGFATIAGSVLVAYIGMGLNAQALVSSCIMSIPASLAISKMRYPETEETLTSGRVVVPDDDDESKAANALHAFANGAWLGLKIAGMITATLLCIIAFVGLVNGFLGWWAGYWGMIETKLTLQLILGYIFYPVSWLLGVPNQDLLLVGQLIGQKIIINEFAAFAQLSDAESIYAGMTDRSKLIATYACCGFGNIGSLGTQIGVLTQIAPSRGGDVSKVAISALTAGIISTLTSASVAGMLATEGIIQSTVASAS</sequence>
<feature type="transmembrane region" description="Helical" evidence="8">
    <location>
        <begin position="276"/>
        <end position="299"/>
    </location>
</feature>
<dbReference type="STRING" id="155417.A0A4Q4T1F8"/>
<evidence type="ECO:0000256" key="6">
    <source>
        <dbReference type="ARBA" id="ARBA00023136"/>
    </source>
</evidence>
<dbReference type="EMBL" id="QJNU01000599">
    <property type="protein sequence ID" value="RYO92868.1"/>
    <property type="molecule type" value="Genomic_DNA"/>
</dbReference>
<feature type="transmembrane region" description="Helical" evidence="8">
    <location>
        <begin position="477"/>
        <end position="495"/>
    </location>
</feature>
<evidence type="ECO:0000259" key="9">
    <source>
        <dbReference type="Pfam" id="PF01773"/>
    </source>
</evidence>
<organism evidence="12 13">
    <name type="scientific">Monosporascus ibericus</name>
    <dbReference type="NCBI Taxonomy" id="155417"/>
    <lineage>
        <taxon>Eukaryota</taxon>
        <taxon>Fungi</taxon>
        <taxon>Dikarya</taxon>
        <taxon>Ascomycota</taxon>
        <taxon>Pezizomycotina</taxon>
        <taxon>Sordariomycetes</taxon>
        <taxon>Xylariomycetidae</taxon>
        <taxon>Xylariales</taxon>
        <taxon>Xylariales incertae sedis</taxon>
        <taxon>Monosporascus</taxon>
    </lineage>
</organism>
<evidence type="ECO:0000259" key="10">
    <source>
        <dbReference type="Pfam" id="PF07662"/>
    </source>
</evidence>
<dbReference type="GO" id="GO:0015293">
    <property type="term" value="F:symporter activity"/>
    <property type="evidence" value="ECO:0007669"/>
    <property type="project" value="TreeGrafter"/>
</dbReference>
<dbReference type="Pfam" id="PF01773">
    <property type="entry name" value="Nucleos_tra2_N"/>
    <property type="match status" value="1"/>
</dbReference>
<feature type="compositionally biased region" description="Basic and acidic residues" evidence="7">
    <location>
        <begin position="34"/>
        <end position="57"/>
    </location>
</feature>
<feature type="transmembrane region" description="Helical" evidence="8">
    <location>
        <begin position="193"/>
        <end position="210"/>
    </location>
</feature>
<dbReference type="PANTHER" id="PTHR10590:SF4">
    <property type="entry name" value="SOLUTE CARRIER FAMILY 28 MEMBER 3"/>
    <property type="match status" value="1"/>
</dbReference>
<keyword evidence="13" id="KW-1185">Reference proteome</keyword>
<proteinExistence type="inferred from homology"/>
<comment type="similarity">
    <text evidence="2">Belongs to the concentrative nucleoside transporter (CNT) (TC 2.A.41) family.</text>
</comment>
<evidence type="ECO:0000256" key="7">
    <source>
        <dbReference type="SAM" id="MobiDB-lite"/>
    </source>
</evidence>
<dbReference type="PANTHER" id="PTHR10590">
    <property type="entry name" value="SODIUM/NUCLEOSIDE COTRANSPORTER"/>
    <property type="match status" value="1"/>
</dbReference>
<dbReference type="GO" id="GO:0005337">
    <property type="term" value="F:nucleoside transmembrane transporter activity"/>
    <property type="evidence" value="ECO:0007669"/>
    <property type="project" value="InterPro"/>
</dbReference>
<feature type="transmembrane region" description="Helical" evidence="8">
    <location>
        <begin position="353"/>
        <end position="374"/>
    </location>
</feature>
<feature type="transmembrane region" description="Helical" evidence="8">
    <location>
        <begin position="88"/>
        <end position="108"/>
    </location>
</feature>
<evidence type="ECO:0008006" key="14">
    <source>
        <dbReference type="Google" id="ProtNLM"/>
    </source>
</evidence>
<keyword evidence="3" id="KW-1003">Cell membrane</keyword>
<keyword evidence="6 8" id="KW-0472">Membrane</keyword>
<dbReference type="OrthoDB" id="6075923at2759"/>
<dbReference type="GO" id="GO:0005886">
    <property type="term" value="C:plasma membrane"/>
    <property type="evidence" value="ECO:0007669"/>
    <property type="project" value="UniProtKB-SubCell"/>
</dbReference>
<dbReference type="Pfam" id="PF07662">
    <property type="entry name" value="Nucleos_tra2_C"/>
    <property type="match status" value="1"/>
</dbReference>
<keyword evidence="4 8" id="KW-0812">Transmembrane</keyword>
<keyword evidence="5 8" id="KW-1133">Transmembrane helix</keyword>
<dbReference type="InterPro" id="IPR002668">
    <property type="entry name" value="CNT_N_dom"/>
</dbReference>
<comment type="caution">
    <text evidence="12">The sequence shown here is derived from an EMBL/GenBank/DDBJ whole genome shotgun (WGS) entry which is preliminary data.</text>
</comment>
<feature type="domain" description="Nucleoside transporter/FeoB GTPase Gate" evidence="11">
    <location>
        <begin position="279"/>
        <end position="375"/>
    </location>
</feature>
<dbReference type="InterPro" id="IPR008276">
    <property type="entry name" value="C_nuclsd_transpt"/>
</dbReference>
<evidence type="ECO:0000256" key="4">
    <source>
        <dbReference type="ARBA" id="ARBA00022692"/>
    </source>
</evidence>
<feature type="transmembrane region" description="Helical" evidence="8">
    <location>
        <begin position="216"/>
        <end position="236"/>
    </location>
</feature>
<feature type="transmembrane region" description="Helical" evidence="8">
    <location>
        <begin position="243"/>
        <end position="264"/>
    </location>
</feature>